<dbReference type="GO" id="GO:0005524">
    <property type="term" value="F:ATP binding"/>
    <property type="evidence" value="ECO:0007669"/>
    <property type="project" value="UniProtKB-KW"/>
</dbReference>
<proteinExistence type="predicted"/>
<keyword evidence="2" id="KW-0067">ATP-binding</keyword>
<evidence type="ECO:0000256" key="1">
    <source>
        <dbReference type="ARBA" id="ARBA00022741"/>
    </source>
</evidence>
<dbReference type="STRING" id="42155.A0A0R3QFZ4"/>
<reference evidence="3" key="1">
    <citation type="submission" date="2017-02" db="UniProtKB">
        <authorList>
            <consortium name="WormBaseParasite"/>
        </authorList>
    </citation>
    <scope>IDENTIFICATION</scope>
</reference>
<dbReference type="Gene3D" id="3.40.850.10">
    <property type="entry name" value="Kinesin motor domain"/>
    <property type="match status" value="1"/>
</dbReference>
<evidence type="ECO:0000313" key="3">
    <source>
        <dbReference type="WBParaSite" id="BTMF_0000529301-mRNA-1"/>
    </source>
</evidence>
<dbReference type="Gene3D" id="1.20.58.530">
    <property type="match status" value="1"/>
</dbReference>
<protein>
    <submittedName>
        <fullName evidence="3">Myosin motor domain-containing protein</fullName>
    </submittedName>
</protein>
<accession>A0A0R3QFZ4</accession>
<organism evidence="3">
    <name type="scientific">Brugia timori</name>
    <dbReference type="NCBI Taxonomy" id="42155"/>
    <lineage>
        <taxon>Eukaryota</taxon>
        <taxon>Metazoa</taxon>
        <taxon>Ecdysozoa</taxon>
        <taxon>Nematoda</taxon>
        <taxon>Chromadorea</taxon>
        <taxon>Rhabditida</taxon>
        <taxon>Spirurina</taxon>
        <taxon>Spiruromorpha</taxon>
        <taxon>Filarioidea</taxon>
        <taxon>Onchocercidae</taxon>
        <taxon>Brugia</taxon>
    </lineage>
</organism>
<keyword evidence="1" id="KW-0547">Nucleotide-binding</keyword>
<evidence type="ECO:0000256" key="2">
    <source>
        <dbReference type="ARBA" id="ARBA00022840"/>
    </source>
</evidence>
<sequence length="74" mass="8510">MSVMRNKDPTVASHFRKLLENLVASLEHKEPFFINCIVPNAIRRPLVNSQLILLIEEIKVNLIHSLSGQEFSNR</sequence>
<dbReference type="AlphaFoldDB" id="A0A0R3QFZ4"/>
<dbReference type="WBParaSite" id="BTMF_0000529301-mRNA-1">
    <property type="protein sequence ID" value="BTMF_0000529301-mRNA-1"/>
    <property type="gene ID" value="BTMF_0000529301"/>
</dbReference>
<dbReference type="InterPro" id="IPR036961">
    <property type="entry name" value="Kinesin_motor_dom_sf"/>
</dbReference>
<dbReference type="SUPFAM" id="SSF52540">
    <property type="entry name" value="P-loop containing nucleoside triphosphate hydrolases"/>
    <property type="match status" value="1"/>
</dbReference>
<name>A0A0R3QFZ4_9BILA</name>
<dbReference type="InterPro" id="IPR027417">
    <property type="entry name" value="P-loop_NTPase"/>
</dbReference>